<dbReference type="Proteomes" id="UP000003900">
    <property type="component" value="Unassembled WGS sequence"/>
</dbReference>
<comment type="caution">
    <text evidence="1">The sequence shown here is derived from an EMBL/GenBank/DDBJ whole genome shotgun (WGS) entry which is preliminary data.</text>
</comment>
<dbReference type="RefSeq" id="WP_006674852.1">
    <property type="nucleotide sequence ID" value="NZ_AHKH01000003.1"/>
</dbReference>
<evidence type="ECO:0008006" key="3">
    <source>
        <dbReference type="Google" id="ProtNLM"/>
    </source>
</evidence>
<accession>H3SA11</accession>
<dbReference type="STRING" id="1131935.PDENDC454_01720"/>
<protein>
    <recommendedName>
        <fullName evidence="3">DUF2642 domain-containing protein</fullName>
    </recommendedName>
</protein>
<dbReference type="OrthoDB" id="9902324at2"/>
<keyword evidence="2" id="KW-1185">Reference proteome</keyword>
<dbReference type="PATRIC" id="fig|1131935.3.peg.340"/>
<organism evidence="1 2">
    <name type="scientific">Paenibacillus dendritiformis C454</name>
    <dbReference type="NCBI Taxonomy" id="1131935"/>
    <lineage>
        <taxon>Bacteria</taxon>
        <taxon>Bacillati</taxon>
        <taxon>Bacillota</taxon>
        <taxon>Bacilli</taxon>
        <taxon>Bacillales</taxon>
        <taxon>Paenibacillaceae</taxon>
        <taxon>Paenibacillus</taxon>
    </lineage>
</organism>
<dbReference type="EMBL" id="AHKH01000003">
    <property type="protein sequence ID" value="EHQ64035.1"/>
    <property type="molecule type" value="Genomic_DNA"/>
</dbReference>
<dbReference type="AlphaFoldDB" id="H3SA11"/>
<sequence length="95" mass="10499">MSLWFGYGRLERKVRHLEEKVEELARGIDEVASGVVPNQELRRFLEFKVGTEIVVCTPSAAVRGVLLSVGSGVLQLRETAGARAIIPFAKVTYVQ</sequence>
<reference evidence="1 2" key="1">
    <citation type="journal article" date="2012" name="J. Bacteriol.">
        <title>Genome Sequence of the Pattern-Forming Social Bacterium Paenibacillus dendritiformis C454 Chiral Morphotype.</title>
        <authorList>
            <person name="Sirota-Madi A."/>
            <person name="Olender T."/>
            <person name="Helman Y."/>
            <person name="Brainis I."/>
            <person name="Finkelshtein A."/>
            <person name="Roth D."/>
            <person name="Hagai E."/>
            <person name="Leshkowitz D."/>
            <person name="Brodsky L."/>
            <person name="Galatenko V."/>
            <person name="Nikolaev V."/>
            <person name="Gutnick D.L."/>
            <person name="Lancet D."/>
            <person name="Ben-Jacob E."/>
        </authorList>
    </citation>
    <scope>NUCLEOTIDE SEQUENCE [LARGE SCALE GENOMIC DNA]</scope>
    <source>
        <strain evidence="1 2">C454</strain>
    </source>
</reference>
<name>H3SA11_9BACL</name>
<gene>
    <name evidence="1" type="ORF">PDENDC454_01720</name>
</gene>
<evidence type="ECO:0000313" key="2">
    <source>
        <dbReference type="Proteomes" id="UP000003900"/>
    </source>
</evidence>
<proteinExistence type="predicted"/>
<evidence type="ECO:0000313" key="1">
    <source>
        <dbReference type="EMBL" id="EHQ64035.1"/>
    </source>
</evidence>